<dbReference type="EMBL" id="CP064795">
    <property type="protein sequence ID" value="QPG05362.1"/>
    <property type="molecule type" value="Genomic_DNA"/>
</dbReference>
<feature type="domain" description="Aminotransferase class V" evidence="2">
    <location>
        <begin position="54"/>
        <end position="352"/>
    </location>
</feature>
<keyword evidence="3" id="KW-0032">Aminotransferase</keyword>
<proteinExistence type="predicted"/>
<reference evidence="3 4" key="1">
    <citation type="submission" date="2020-11" db="EMBL/GenBank/DDBJ databases">
        <title>Complete genome sequence for Salinimonas sp. strain G2-b.</title>
        <authorList>
            <person name="Park S.-J."/>
        </authorList>
    </citation>
    <scope>NUCLEOTIDE SEQUENCE [LARGE SCALE GENOMIC DNA]</scope>
    <source>
        <strain evidence="3 4">G2-b</strain>
    </source>
</reference>
<dbReference type="KEGG" id="smaa:IT774_14835"/>
<gene>
    <name evidence="3" type="ORF">IT774_14835</name>
</gene>
<dbReference type="InterPro" id="IPR015424">
    <property type="entry name" value="PyrdxlP-dep_Trfase"/>
</dbReference>
<evidence type="ECO:0000259" key="2">
    <source>
        <dbReference type="Pfam" id="PF00266"/>
    </source>
</evidence>
<organism evidence="3 4">
    <name type="scientific">Salinimonas marina</name>
    <dbReference type="NCBI Taxonomy" id="2785918"/>
    <lineage>
        <taxon>Bacteria</taxon>
        <taxon>Pseudomonadati</taxon>
        <taxon>Pseudomonadota</taxon>
        <taxon>Gammaproteobacteria</taxon>
        <taxon>Alteromonadales</taxon>
        <taxon>Alteromonadaceae</taxon>
        <taxon>Alteromonas/Salinimonas group</taxon>
        <taxon>Salinimonas</taxon>
    </lineage>
</organism>
<dbReference type="RefSeq" id="WP_195810452.1">
    <property type="nucleotide sequence ID" value="NZ_CP064795.1"/>
</dbReference>
<evidence type="ECO:0000313" key="4">
    <source>
        <dbReference type="Proteomes" id="UP000595095"/>
    </source>
</evidence>
<protein>
    <submittedName>
        <fullName evidence="3">Aminotransferase class V-fold PLP-dependent enzyme</fullName>
    </submittedName>
</protein>
<sequence length="383" mass="43912">MYQHFYQRYLNAHSGKQHFACHSHYFWPDVTREAMLAYWDDSARLADEKWAFFFSDVVPQTQHFISETLNTGAPEQIVFAPNTHELVSRLLSCLDFSRQVRLLTTDSEFHSASRQLQRLEETGQLQCHREPAQPFASFTDRFIGQIQQHHWDMILVSQVFFNSGWVVEHLEQIVEAVTSSDTIIVIDGYHGFMALPTDLAPIAHRVFYLAGAYKYAQAGEGACFAHVPPNNTLRPVYTGWYAEFGELASPRADAVTYAKNGMQFAGATMDFCALYRLRAVFTLFAEEGLSVERINRYIKQLQQRFLELLDAQSHPQLNRSSLLIDDENCRGHFLTFELAEAQSAKALSEQLRGKGILTDYRDRRLRFGFGLYHSLDTLAVDLS</sequence>
<dbReference type="Proteomes" id="UP000595095">
    <property type="component" value="Chromosome"/>
</dbReference>
<evidence type="ECO:0000256" key="1">
    <source>
        <dbReference type="ARBA" id="ARBA00022898"/>
    </source>
</evidence>
<dbReference type="GO" id="GO:0008483">
    <property type="term" value="F:transaminase activity"/>
    <property type="evidence" value="ECO:0007669"/>
    <property type="project" value="UniProtKB-KW"/>
</dbReference>
<accession>A0A7S9HCY6</accession>
<keyword evidence="4" id="KW-1185">Reference proteome</keyword>
<dbReference type="SUPFAM" id="SSF53383">
    <property type="entry name" value="PLP-dependent transferases"/>
    <property type="match status" value="1"/>
</dbReference>
<dbReference type="InterPro" id="IPR015421">
    <property type="entry name" value="PyrdxlP-dep_Trfase_major"/>
</dbReference>
<keyword evidence="3" id="KW-0808">Transferase</keyword>
<dbReference type="Gene3D" id="3.90.1150.10">
    <property type="entry name" value="Aspartate Aminotransferase, domain 1"/>
    <property type="match status" value="1"/>
</dbReference>
<keyword evidence="1" id="KW-0663">Pyridoxal phosphate</keyword>
<evidence type="ECO:0000313" key="3">
    <source>
        <dbReference type="EMBL" id="QPG05362.1"/>
    </source>
</evidence>
<dbReference type="InterPro" id="IPR000192">
    <property type="entry name" value="Aminotrans_V_dom"/>
</dbReference>
<dbReference type="InterPro" id="IPR015422">
    <property type="entry name" value="PyrdxlP-dep_Trfase_small"/>
</dbReference>
<dbReference type="Gene3D" id="3.40.640.10">
    <property type="entry name" value="Type I PLP-dependent aspartate aminotransferase-like (Major domain)"/>
    <property type="match status" value="1"/>
</dbReference>
<dbReference type="AlphaFoldDB" id="A0A7S9HCY6"/>
<name>A0A7S9HCY6_9ALTE</name>
<dbReference type="Pfam" id="PF00266">
    <property type="entry name" value="Aminotran_5"/>
    <property type="match status" value="1"/>
</dbReference>